<gene>
    <name evidence="2" type="ORF">NKR19_g8971</name>
</gene>
<feature type="region of interest" description="Disordered" evidence="1">
    <location>
        <begin position="115"/>
        <end position="142"/>
    </location>
</feature>
<proteinExistence type="predicted"/>
<protein>
    <submittedName>
        <fullName evidence="2">Uncharacterized protein</fullName>
    </submittedName>
</protein>
<evidence type="ECO:0000256" key="1">
    <source>
        <dbReference type="SAM" id="MobiDB-lite"/>
    </source>
</evidence>
<evidence type="ECO:0000313" key="3">
    <source>
        <dbReference type="Proteomes" id="UP001174691"/>
    </source>
</evidence>
<reference evidence="2" key="1">
    <citation type="submission" date="2022-07" db="EMBL/GenBank/DDBJ databases">
        <title>Fungi with potential for degradation of polypropylene.</title>
        <authorList>
            <person name="Gostincar C."/>
        </authorList>
    </citation>
    <scope>NUCLEOTIDE SEQUENCE</scope>
    <source>
        <strain evidence="2">EXF-13287</strain>
    </source>
</reference>
<dbReference type="EMBL" id="JANBVN010000197">
    <property type="protein sequence ID" value="KAJ9133645.1"/>
    <property type="molecule type" value="Genomic_DNA"/>
</dbReference>
<name>A0AA38VHW8_9PEZI</name>
<evidence type="ECO:0000313" key="2">
    <source>
        <dbReference type="EMBL" id="KAJ9133645.1"/>
    </source>
</evidence>
<sequence length="142" mass="14771">MQLTHGMDCPPGGEPTATALPLPLQLRAAPVNASASAAGTVQQVDFLVSTSTSQPDVRVSMPVTSGPLAIVDSQQQSAVIPSLMPNTWHATPANSTLIGTAAPNLKRQSSHRWHPMKSRCHHGSGVPPCPSCRRAGLGPGNR</sequence>
<comment type="caution">
    <text evidence="2">The sequence shown here is derived from an EMBL/GenBank/DDBJ whole genome shotgun (WGS) entry which is preliminary data.</text>
</comment>
<dbReference type="Proteomes" id="UP001174691">
    <property type="component" value="Unassembled WGS sequence"/>
</dbReference>
<dbReference type="AlphaFoldDB" id="A0AA38VHW8"/>
<organism evidence="2 3">
    <name type="scientific">Coniochaeta hoffmannii</name>
    <dbReference type="NCBI Taxonomy" id="91930"/>
    <lineage>
        <taxon>Eukaryota</taxon>
        <taxon>Fungi</taxon>
        <taxon>Dikarya</taxon>
        <taxon>Ascomycota</taxon>
        <taxon>Pezizomycotina</taxon>
        <taxon>Sordariomycetes</taxon>
        <taxon>Sordariomycetidae</taxon>
        <taxon>Coniochaetales</taxon>
        <taxon>Coniochaetaceae</taxon>
        <taxon>Coniochaeta</taxon>
    </lineage>
</organism>
<accession>A0AA38VHW8</accession>
<keyword evidence="3" id="KW-1185">Reference proteome</keyword>